<dbReference type="RefSeq" id="WP_343779160.1">
    <property type="nucleotide sequence ID" value="NZ_BAAADQ010000013.1"/>
</dbReference>
<evidence type="ECO:0000313" key="9">
    <source>
        <dbReference type="Proteomes" id="UP001567571"/>
    </source>
</evidence>
<gene>
    <name evidence="7" type="ORF">ABNG02_06360</name>
    <name evidence="6" type="ORF">GCM10008994_22760</name>
</gene>
<feature type="domain" description="ATP-grasp" evidence="5">
    <location>
        <begin position="125"/>
        <end position="300"/>
    </location>
</feature>
<keyword evidence="3 4" id="KW-0067">ATP-binding</keyword>
<evidence type="ECO:0000313" key="7">
    <source>
        <dbReference type="EMBL" id="MEZ3166944.1"/>
    </source>
</evidence>
<name>A0AAV3SUG9_9EURY</name>
<sequence>MTSNNVSTEEDVTVLVTGSGGTGGIATIKSLKKTTDFNVIGADMNPKAVGLYVADDKIVVPPATADEWVDIICGYLDKYEVDVVVPLIDEEVSQIEELRTTASDTVFVAPNGSFVETCLDKYRLMTELDKADITVPKTWTVSAAANLGEAEFPLVLKPRTERGGRGVEIVKSPNELNEAITTTSRQPDELLVQEYLEGAEFTTSVVCTNENSVLSVVPKEAIRKDRSTVHGVTREAPEVSDSCHQIIDQFSPSGPINVQQICDDNGVPHVIEINPRFSSSACLTVAAGVDELAVLIKDAVDLPYNTPSSFESDLHMLRYTDQHFIKDKDILADGSVDLKEI</sequence>
<dbReference type="SUPFAM" id="SSF51735">
    <property type="entry name" value="NAD(P)-binding Rossmann-fold domains"/>
    <property type="match status" value="1"/>
</dbReference>
<dbReference type="InterPro" id="IPR036291">
    <property type="entry name" value="NAD(P)-bd_dom_sf"/>
</dbReference>
<evidence type="ECO:0000256" key="2">
    <source>
        <dbReference type="ARBA" id="ARBA00022741"/>
    </source>
</evidence>
<dbReference type="EMBL" id="JBEDNW010000003">
    <property type="protein sequence ID" value="MEZ3166944.1"/>
    <property type="molecule type" value="Genomic_DNA"/>
</dbReference>
<dbReference type="PROSITE" id="PS50975">
    <property type="entry name" value="ATP_GRASP"/>
    <property type="match status" value="1"/>
</dbReference>
<dbReference type="Proteomes" id="UP001501425">
    <property type="component" value="Unassembled WGS sequence"/>
</dbReference>
<dbReference type="InterPro" id="IPR011761">
    <property type="entry name" value="ATP-grasp"/>
</dbReference>
<dbReference type="Gene3D" id="3.30.1490.20">
    <property type="entry name" value="ATP-grasp fold, A domain"/>
    <property type="match status" value="1"/>
</dbReference>
<keyword evidence="9" id="KW-1185">Reference proteome</keyword>
<reference evidence="6" key="2">
    <citation type="submission" date="2023-12" db="EMBL/GenBank/DDBJ databases">
        <authorList>
            <person name="Sun Q."/>
            <person name="Inoue M."/>
        </authorList>
    </citation>
    <scope>NUCLEOTIDE SEQUENCE</scope>
    <source>
        <strain evidence="6">JCM 14265</strain>
    </source>
</reference>
<dbReference type="Gene3D" id="3.30.470.20">
    <property type="entry name" value="ATP-grasp fold, B domain"/>
    <property type="match status" value="1"/>
</dbReference>
<evidence type="ECO:0000259" key="5">
    <source>
        <dbReference type="PROSITE" id="PS50975"/>
    </source>
</evidence>
<dbReference type="GO" id="GO:0016874">
    <property type="term" value="F:ligase activity"/>
    <property type="evidence" value="ECO:0007669"/>
    <property type="project" value="UniProtKB-KW"/>
</dbReference>
<dbReference type="AlphaFoldDB" id="A0AAV3SUG9"/>
<dbReference type="InterPro" id="IPR048764">
    <property type="entry name" value="PylC_N"/>
</dbReference>
<protein>
    <submittedName>
        <fullName evidence="6">ATP-grasp domain-containing protein</fullName>
    </submittedName>
</protein>
<comment type="caution">
    <text evidence="6">The sequence shown here is derived from an EMBL/GenBank/DDBJ whole genome shotgun (WGS) entry which is preliminary data.</text>
</comment>
<evidence type="ECO:0000313" key="6">
    <source>
        <dbReference type="EMBL" id="GAA0547343.1"/>
    </source>
</evidence>
<dbReference type="InterPro" id="IPR003806">
    <property type="entry name" value="ATP-grasp_PylC-type"/>
</dbReference>
<evidence type="ECO:0000313" key="8">
    <source>
        <dbReference type="Proteomes" id="UP001501425"/>
    </source>
</evidence>
<dbReference type="PANTHER" id="PTHR43055:SF1">
    <property type="entry name" value="FORMATE-DEPENDENT PHOSPHORIBOSYLGLYCINAMIDE FORMYLTRANSFERASE"/>
    <property type="match status" value="1"/>
</dbReference>
<keyword evidence="2 4" id="KW-0547">Nucleotide-binding</keyword>
<accession>A0AAV3SUG9</accession>
<proteinExistence type="predicted"/>
<dbReference type="GO" id="GO:0005524">
    <property type="term" value="F:ATP binding"/>
    <property type="evidence" value="ECO:0007669"/>
    <property type="project" value="UniProtKB-UniRule"/>
</dbReference>
<keyword evidence="1" id="KW-0436">Ligase</keyword>
<dbReference type="PANTHER" id="PTHR43055">
    <property type="entry name" value="FORMATE-DEPENDENT PHOSPHORIBOSYLGLYCINAMIDE FORMYLTRANSFERASE"/>
    <property type="match status" value="1"/>
</dbReference>
<dbReference type="GO" id="GO:0046872">
    <property type="term" value="F:metal ion binding"/>
    <property type="evidence" value="ECO:0007669"/>
    <property type="project" value="InterPro"/>
</dbReference>
<dbReference type="Proteomes" id="UP001567571">
    <property type="component" value="Unassembled WGS sequence"/>
</dbReference>
<dbReference type="Pfam" id="PF02655">
    <property type="entry name" value="ATP-grasp_3"/>
    <property type="match status" value="1"/>
</dbReference>
<dbReference type="Gene3D" id="3.40.50.20">
    <property type="match status" value="1"/>
</dbReference>
<evidence type="ECO:0000256" key="3">
    <source>
        <dbReference type="ARBA" id="ARBA00022840"/>
    </source>
</evidence>
<reference evidence="6" key="1">
    <citation type="journal article" date="2014" name="Int. J. Syst. Evol. Microbiol.">
        <title>Complete genome sequence of Corynebacterium casei LMG S-19264T (=DSM 44701T), isolated from a smear-ripened cheese.</title>
        <authorList>
            <consortium name="US DOE Joint Genome Institute (JGI-PGF)"/>
            <person name="Walter F."/>
            <person name="Albersmeier A."/>
            <person name="Kalinowski J."/>
            <person name="Ruckert C."/>
        </authorList>
    </citation>
    <scope>NUCLEOTIDE SEQUENCE</scope>
    <source>
        <strain evidence="6">JCM 14265</strain>
    </source>
</reference>
<dbReference type="EMBL" id="BAAADQ010000013">
    <property type="protein sequence ID" value="GAA0547343.1"/>
    <property type="molecule type" value="Genomic_DNA"/>
</dbReference>
<dbReference type="GO" id="GO:0005829">
    <property type="term" value="C:cytosol"/>
    <property type="evidence" value="ECO:0007669"/>
    <property type="project" value="TreeGrafter"/>
</dbReference>
<dbReference type="Pfam" id="PF21360">
    <property type="entry name" value="PylC-like_N"/>
    <property type="match status" value="1"/>
</dbReference>
<dbReference type="SUPFAM" id="SSF56059">
    <property type="entry name" value="Glutathione synthetase ATP-binding domain-like"/>
    <property type="match status" value="1"/>
</dbReference>
<evidence type="ECO:0000256" key="4">
    <source>
        <dbReference type="PROSITE-ProRule" id="PRU00409"/>
    </source>
</evidence>
<organism evidence="6 8">
    <name type="scientific">Halorubrum ejinorense</name>
    <dbReference type="NCBI Taxonomy" id="425309"/>
    <lineage>
        <taxon>Archaea</taxon>
        <taxon>Methanobacteriati</taxon>
        <taxon>Methanobacteriota</taxon>
        <taxon>Stenosarchaea group</taxon>
        <taxon>Halobacteria</taxon>
        <taxon>Halobacteriales</taxon>
        <taxon>Haloferacaceae</taxon>
        <taxon>Halorubrum</taxon>
    </lineage>
</organism>
<reference evidence="7 9" key="3">
    <citation type="submission" date="2024-06" db="EMBL/GenBank/DDBJ databases">
        <title>Halorubrum miltondacostae sp. nov., a potential PHA producer isolated from an inland solar saltern in Rio Maior, Portugal.</title>
        <authorList>
            <person name="Albuquerque L."/>
            <person name="Viver T."/>
            <person name="Barroso C."/>
            <person name="Claudino R."/>
            <person name="Galvan M."/>
            <person name="Simoes G."/>
            <person name="Lobo Da Cunha A."/>
            <person name="Egas C."/>
        </authorList>
    </citation>
    <scope>NUCLEOTIDE SEQUENCE [LARGE SCALE GENOMIC DNA]</scope>
    <source>
        <strain evidence="7 9">DSM 18646</strain>
    </source>
</reference>
<dbReference type="InterPro" id="IPR013815">
    <property type="entry name" value="ATP_grasp_subdomain_1"/>
</dbReference>
<evidence type="ECO:0000256" key="1">
    <source>
        <dbReference type="ARBA" id="ARBA00022598"/>
    </source>
</evidence>